<dbReference type="eggNOG" id="ENOG502R90D">
    <property type="taxonomic scope" value="Eukaryota"/>
</dbReference>
<name>B4J4G4_DROGR</name>
<evidence type="ECO:0000313" key="1">
    <source>
        <dbReference type="EMBL" id="EDW01646.1"/>
    </source>
</evidence>
<dbReference type="EMBL" id="CH916367">
    <property type="protein sequence ID" value="EDW01646.1"/>
    <property type="molecule type" value="Genomic_DNA"/>
</dbReference>
<sequence length="113" mass="13146">MQGGIKEEEYFSSVNHGLMSNIQKHIETSKNADSLRKWEEYQRTLDHATLSDTTCTNKNKDIHEEAFFLNEASTFIRFHNIRSYSYCIQQSTECFKAMNNRGKIPGNTEEEDS</sequence>
<proteinExistence type="predicted"/>
<keyword evidence="2" id="KW-1185">Reference proteome</keyword>
<evidence type="ECO:0000313" key="2">
    <source>
        <dbReference type="Proteomes" id="UP000001070"/>
    </source>
</evidence>
<dbReference type="InParanoid" id="B4J4G4"/>
<dbReference type="AlphaFoldDB" id="B4J4G4"/>
<dbReference type="OMA" id="HNIRSYS"/>
<gene>
    <name evidence="1" type="primary">Dgri\GH20342</name>
    <name evidence="1" type="ORF">Dgri_GH20342</name>
</gene>
<dbReference type="HOGENOM" id="CLU_2136033_0_0_1"/>
<protein>
    <submittedName>
        <fullName evidence="1">GH20342</fullName>
    </submittedName>
</protein>
<dbReference type="PhylomeDB" id="B4J4G4"/>
<dbReference type="Proteomes" id="UP000001070">
    <property type="component" value="Unassembled WGS sequence"/>
</dbReference>
<reference evidence="1 2" key="1">
    <citation type="journal article" date="2007" name="Nature">
        <title>Evolution of genes and genomes on the Drosophila phylogeny.</title>
        <authorList>
            <consortium name="Drosophila 12 Genomes Consortium"/>
            <person name="Clark A.G."/>
            <person name="Eisen M.B."/>
            <person name="Smith D.R."/>
            <person name="Bergman C.M."/>
            <person name="Oliver B."/>
            <person name="Markow T.A."/>
            <person name="Kaufman T.C."/>
            <person name="Kellis M."/>
            <person name="Gelbart W."/>
            <person name="Iyer V.N."/>
            <person name="Pollard D.A."/>
            <person name="Sackton T.B."/>
            <person name="Larracuente A.M."/>
            <person name="Singh N.D."/>
            <person name="Abad J.P."/>
            <person name="Abt D.N."/>
            <person name="Adryan B."/>
            <person name="Aguade M."/>
            <person name="Akashi H."/>
            <person name="Anderson W.W."/>
            <person name="Aquadro C.F."/>
            <person name="Ardell D.H."/>
            <person name="Arguello R."/>
            <person name="Artieri C.G."/>
            <person name="Barbash D.A."/>
            <person name="Barker D."/>
            <person name="Barsanti P."/>
            <person name="Batterham P."/>
            <person name="Batzoglou S."/>
            <person name="Begun D."/>
            <person name="Bhutkar A."/>
            <person name="Blanco E."/>
            <person name="Bosak S.A."/>
            <person name="Bradley R.K."/>
            <person name="Brand A.D."/>
            <person name="Brent M.R."/>
            <person name="Brooks A.N."/>
            <person name="Brown R.H."/>
            <person name="Butlin R.K."/>
            <person name="Caggese C."/>
            <person name="Calvi B.R."/>
            <person name="Bernardo de Carvalho A."/>
            <person name="Caspi A."/>
            <person name="Castrezana S."/>
            <person name="Celniker S.E."/>
            <person name="Chang J.L."/>
            <person name="Chapple C."/>
            <person name="Chatterji S."/>
            <person name="Chinwalla A."/>
            <person name="Civetta A."/>
            <person name="Clifton S.W."/>
            <person name="Comeron J.M."/>
            <person name="Costello J.C."/>
            <person name="Coyne J.A."/>
            <person name="Daub J."/>
            <person name="David R.G."/>
            <person name="Delcher A.L."/>
            <person name="Delehaunty K."/>
            <person name="Do C.B."/>
            <person name="Ebling H."/>
            <person name="Edwards K."/>
            <person name="Eickbush T."/>
            <person name="Evans J.D."/>
            <person name="Filipski A."/>
            <person name="Findeiss S."/>
            <person name="Freyhult E."/>
            <person name="Fulton L."/>
            <person name="Fulton R."/>
            <person name="Garcia A.C."/>
            <person name="Gardiner A."/>
            <person name="Garfield D.A."/>
            <person name="Garvin B.E."/>
            <person name="Gibson G."/>
            <person name="Gilbert D."/>
            <person name="Gnerre S."/>
            <person name="Godfrey J."/>
            <person name="Good R."/>
            <person name="Gotea V."/>
            <person name="Gravely B."/>
            <person name="Greenberg A.J."/>
            <person name="Griffiths-Jones S."/>
            <person name="Gross S."/>
            <person name="Guigo R."/>
            <person name="Gustafson E.A."/>
            <person name="Haerty W."/>
            <person name="Hahn M.W."/>
            <person name="Halligan D.L."/>
            <person name="Halpern A.L."/>
            <person name="Halter G.M."/>
            <person name="Han M.V."/>
            <person name="Heger A."/>
            <person name="Hillier L."/>
            <person name="Hinrichs A.S."/>
            <person name="Holmes I."/>
            <person name="Hoskins R.A."/>
            <person name="Hubisz M.J."/>
            <person name="Hultmark D."/>
            <person name="Huntley M.A."/>
            <person name="Jaffe D.B."/>
            <person name="Jagadeeshan S."/>
            <person name="Jeck W.R."/>
            <person name="Johnson J."/>
            <person name="Jones C.D."/>
            <person name="Jordan W.C."/>
            <person name="Karpen G.H."/>
            <person name="Kataoka E."/>
            <person name="Keightley P.D."/>
            <person name="Kheradpour P."/>
            <person name="Kirkness E.F."/>
            <person name="Koerich L.B."/>
            <person name="Kristiansen K."/>
            <person name="Kudrna D."/>
            <person name="Kulathinal R.J."/>
            <person name="Kumar S."/>
            <person name="Kwok R."/>
            <person name="Lander E."/>
            <person name="Langley C.H."/>
            <person name="Lapoint R."/>
            <person name="Lazzaro B.P."/>
            <person name="Lee S.J."/>
            <person name="Levesque L."/>
            <person name="Li R."/>
            <person name="Lin C.F."/>
            <person name="Lin M.F."/>
            <person name="Lindblad-Toh K."/>
            <person name="Llopart A."/>
            <person name="Long M."/>
            <person name="Low L."/>
            <person name="Lozovsky E."/>
            <person name="Lu J."/>
            <person name="Luo M."/>
            <person name="Machado C.A."/>
            <person name="Makalowski W."/>
            <person name="Marzo M."/>
            <person name="Matsuda M."/>
            <person name="Matzkin L."/>
            <person name="McAllister B."/>
            <person name="McBride C.S."/>
            <person name="McKernan B."/>
            <person name="McKernan K."/>
            <person name="Mendez-Lago M."/>
            <person name="Minx P."/>
            <person name="Mollenhauer M.U."/>
            <person name="Montooth K."/>
            <person name="Mount S.M."/>
            <person name="Mu X."/>
            <person name="Myers E."/>
            <person name="Negre B."/>
            <person name="Newfeld S."/>
            <person name="Nielsen R."/>
            <person name="Noor M.A."/>
            <person name="O'Grady P."/>
            <person name="Pachter L."/>
            <person name="Papaceit M."/>
            <person name="Parisi M.J."/>
            <person name="Parisi M."/>
            <person name="Parts L."/>
            <person name="Pedersen J.S."/>
            <person name="Pesole G."/>
            <person name="Phillippy A.M."/>
            <person name="Ponting C.P."/>
            <person name="Pop M."/>
            <person name="Porcelli D."/>
            <person name="Powell J.R."/>
            <person name="Prohaska S."/>
            <person name="Pruitt K."/>
            <person name="Puig M."/>
            <person name="Quesneville H."/>
            <person name="Ram K.R."/>
            <person name="Rand D."/>
            <person name="Rasmussen M.D."/>
            <person name="Reed L.K."/>
            <person name="Reenan R."/>
            <person name="Reily A."/>
            <person name="Remington K.A."/>
            <person name="Rieger T.T."/>
            <person name="Ritchie M.G."/>
            <person name="Robin C."/>
            <person name="Rogers Y.H."/>
            <person name="Rohde C."/>
            <person name="Rozas J."/>
            <person name="Rubenfield M.J."/>
            <person name="Ruiz A."/>
            <person name="Russo S."/>
            <person name="Salzberg S.L."/>
            <person name="Sanchez-Gracia A."/>
            <person name="Saranga D.J."/>
            <person name="Sato H."/>
            <person name="Schaeffer S.W."/>
            <person name="Schatz M.C."/>
            <person name="Schlenke T."/>
            <person name="Schwartz R."/>
            <person name="Segarra C."/>
            <person name="Singh R.S."/>
            <person name="Sirot L."/>
            <person name="Sirota M."/>
            <person name="Sisneros N.B."/>
            <person name="Smith C.D."/>
            <person name="Smith T.F."/>
            <person name="Spieth J."/>
            <person name="Stage D.E."/>
            <person name="Stark A."/>
            <person name="Stephan W."/>
            <person name="Strausberg R.L."/>
            <person name="Strempel S."/>
            <person name="Sturgill D."/>
            <person name="Sutton G."/>
            <person name="Sutton G.G."/>
            <person name="Tao W."/>
            <person name="Teichmann S."/>
            <person name="Tobari Y.N."/>
            <person name="Tomimura Y."/>
            <person name="Tsolas J.M."/>
            <person name="Valente V.L."/>
            <person name="Venter E."/>
            <person name="Venter J.C."/>
            <person name="Vicario S."/>
            <person name="Vieira F.G."/>
            <person name="Vilella A.J."/>
            <person name="Villasante A."/>
            <person name="Walenz B."/>
            <person name="Wang J."/>
            <person name="Wasserman M."/>
            <person name="Watts T."/>
            <person name="Wilson D."/>
            <person name="Wilson R.K."/>
            <person name="Wing R.A."/>
            <person name="Wolfner M.F."/>
            <person name="Wong A."/>
            <person name="Wong G.K."/>
            <person name="Wu C.I."/>
            <person name="Wu G."/>
            <person name="Yamamoto D."/>
            <person name="Yang H.P."/>
            <person name="Yang S.P."/>
            <person name="Yorke J.A."/>
            <person name="Yoshida K."/>
            <person name="Zdobnov E."/>
            <person name="Zhang P."/>
            <person name="Zhang Y."/>
            <person name="Zimin A.V."/>
            <person name="Baldwin J."/>
            <person name="Abdouelleil A."/>
            <person name="Abdulkadir J."/>
            <person name="Abebe A."/>
            <person name="Abera B."/>
            <person name="Abreu J."/>
            <person name="Acer S.C."/>
            <person name="Aftuck L."/>
            <person name="Alexander A."/>
            <person name="An P."/>
            <person name="Anderson E."/>
            <person name="Anderson S."/>
            <person name="Arachi H."/>
            <person name="Azer M."/>
            <person name="Bachantsang P."/>
            <person name="Barry A."/>
            <person name="Bayul T."/>
            <person name="Berlin A."/>
            <person name="Bessette D."/>
            <person name="Bloom T."/>
            <person name="Blye J."/>
            <person name="Boguslavskiy L."/>
            <person name="Bonnet C."/>
            <person name="Boukhgalter B."/>
            <person name="Bourzgui I."/>
            <person name="Brown A."/>
            <person name="Cahill P."/>
            <person name="Channer S."/>
            <person name="Cheshatsang Y."/>
            <person name="Chuda L."/>
            <person name="Citroen M."/>
            <person name="Collymore A."/>
            <person name="Cooke P."/>
            <person name="Costello M."/>
            <person name="D'Aco K."/>
            <person name="Daza R."/>
            <person name="De Haan G."/>
            <person name="DeGray S."/>
            <person name="DeMaso C."/>
            <person name="Dhargay N."/>
            <person name="Dooley K."/>
            <person name="Dooley E."/>
            <person name="Doricent M."/>
            <person name="Dorje P."/>
            <person name="Dorjee K."/>
            <person name="Dupes A."/>
            <person name="Elong R."/>
            <person name="Falk J."/>
            <person name="Farina A."/>
            <person name="Faro S."/>
            <person name="Ferguson D."/>
            <person name="Fisher S."/>
            <person name="Foley C.D."/>
            <person name="Franke A."/>
            <person name="Friedrich D."/>
            <person name="Gadbois L."/>
            <person name="Gearin G."/>
            <person name="Gearin C.R."/>
            <person name="Giannoukos G."/>
            <person name="Goode T."/>
            <person name="Graham J."/>
            <person name="Grandbois E."/>
            <person name="Grewal S."/>
            <person name="Gyaltsen K."/>
            <person name="Hafez N."/>
            <person name="Hagos B."/>
            <person name="Hall J."/>
            <person name="Henson C."/>
            <person name="Hollinger A."/>
            <person name="Honan T."/>
            <person name="Huard M.D."/>
            <person name="Hughes L."/>
            <person name="Hurhula B."/>
            <person name="Husby M.E."/>
            <person name="Kamat A."/>
            <person name="Kanga B."/>
            <person name="Kashin S."/>
            <person name="Khazanovich D."/>
            <person name="Kisner P."/>
            <person name="Lance K."/>
            <person name="Lara M."/>
            <person name="Lee W."/>
            <person name="Lennon N."/>
            <person name="Letendre F."/>
            <person name="LeVine R."/>
            <person name="Lipovsky A."/>
            <person name="Liu X."/>
            <person name="Liu J."/>
            <person name="Liu S."/>
            <person name="Lokyitsang T."/>
            <person name="Lokyitsang Y."/>
            <person name="Lubonja R."/>
            <person name="Lui A."/>
            <person name="MacDonald P."/>
            <person name="Magnisalis V."/>
            <person name="Maru K."/>
            <person name="Matthews C."/>
            <person name="McCusker W."/>
            <person name="McDonough S."/>
            <person name="Mehta T."/>
            <person name="Meldrim J."/>
            <person name="Meneus L."/>
            <person name="Mihai O."/>
            <person name="Mihalev A."/>
            <person name="Mihova T."/>
            <person name="Mittelman R."/>
            <person name="Mlenga V."/>
            <person name="Montmayeur A."/>
            <person name="Mulrain L."/>
            <person name="Navidi A."/>
            <person name="Naylor J."/>
            <person name="Negash T."/>
            <person name="Nguyen T."/>
            <person name="Nguyen N."/>
            <person name="Nicol R."/>
            <person name="Norbu C."/>
            <person name="Norbu N."/>
            <person name="Novod N."/>
            <person name="O'Neill B."/>
            <person name="Osman S."/>
            <person name="Markiewicz E."/>
            <person name="Oyono O.L."/>
            <person name="Patti C."/>
            <person name="Phunkhang P."/>
            <person name="Pierre F."/>
            <person name="Priest M."/>
            <person name="Raghuraman S."/>
            <person name="Rege F."/>
            <person name="Reyes R."/>
            <person name="Rise C."/>
            <person name="Rogov P."/>
            <person name="Ross K."/>
            <person name="Ryan E."/>
            <person name="Settipalli S."/>
            <person name="Shea T."/>
            <person name="Sherpa N."/>
            <person name="Shi L."/>
            <person name="Shih D."/>
            <person name="Sparrow T."/>
            <person name="Spaulding J."/>
            <person name="Stalker J."/>
            <person name="Stange-Thomann N."/>
            <person name="Stavropoulos S."/>
            <person name="Stone C."/>
            <person name="Strader C."/>
            <person name="Tesfaye S."/>
            <person name="Thomson T."/>
            <person name="Thoulutsang Y."/>
            <person name="Thoulutsang D."/>
            <person name="Topham K."/>
            <person name="Topping I."/>
            <person name="Tsamla T."/>
            <person name="Vassiliev H."/>
            <person name="Vo A."/>
            <person name="Wangchuk T."/>
            <person name="Wangdi T."/>
            <person name="Weiand M."/>
            <person name="Wilkinson J."/>
            <person name="Wilson A."/>
            <person name="Yadav S."/>
            <person name="Young G."/>
            <person name="Yu Q."/>
            <person name="Zembek L."/>
            <person name="Zhong D."/>
            <person name="Zimmer A."/>
            <person name="Zwirko Z."/>
            <person name="Jaffe D.B."/>
            <person name="Alvarez P."/>
            <person name="Brockman W."/>
            <person name="Butler J."/>
            <person name="Chin C."/>
            <person name="Gnerre S."/>
            <person name="Grabherr M."/>
            <person name="Kleber M."/>
            <person name="Mauceli E."/>
            <person name="MacCallum I."/>
        </authorList>
    </citation>
    <scope>NUCLEOTIDE SEQUENCE [LARGE SCALE GENOMIC DNA]</scope>
    <source>
        <strain evidence="2">Tucson 15287-2541.00</strain>
    </source>
</reference>
<accession>B4J4G4</accession>
<organism evidence="2">
    <name type="scientific">Drosophila grimshawi</name>
    <name type="common">Hawaiian fruit fly</name>
    <name type="synonym">Idiomyia grimshawi</name>
    <dbReference type="NCBI Taxonomy" id="7222"/>
    <lineage>
        <taxon>Eukaryota</taxon>
        <taxon>Metazoa</taxon>
        <taxon>Ecdysozoa</taxon>
        <taxon>Arthropoda</taxon>
        <taxon>Hexapoda</taxon>
        <taxon>Insecta</taxon>
        <taxon>Pterygota</taxon>
        <taxon>Neoptera</taxon>
        <taxon>Endopterygota</taxon>
        <taxon>Diptera</taxon>
        <taxon>Brachycera</taxon>
        <taxon>Muscomorpha</taxon>
        <taxon>Ephydroidea</taxon>
        <taxon>Drosophilidae</taxon>
        <taxon>Drosophila</taxon>
        <taxon>Hawaiian Drosophila</taxon>
    </lineage>
</organism>
<dbReference type="OrthoDB" id="7881106at2759"/>
<dbReference type="STRING" id="7222.B4J4G4"/>